<dbReference type="EMBL" id="DSRU01000290">
    <property type="protein sequence ID" value="HFN00067.1"/>
    <property type="molecule type" value="Genomic_DNA"/>
</dbReference>
<sequence>MSQENGSPMEILIENLFDNPEQLVIPGYFVRSTAPANVEDLTDLTDKDLPTIKDVVDCLYENVLSGKGDPSLVIAIHGYNTGPVGQAHDGVKEGWYQPLCNFANSDSFIRREKNNSVFIGYRWPSESLSQKNIRRDAFNALPILLRALFFAGLGITILAIILLFLFDQAGIGVLALIGVIGAAIVLSLYLLRITVYFRDSYRATYFGVTDLVEVIRKLDQGLVERRMQETLTDEFFYDRIAQQIDACRDYDSPTFSRLLTCIRRELGRRQDLLIDANDPRFKRFLTRLRLEIDVPKDISNDTLTSIMQRLVVLQGLEYDRAEQFWRQNTIKLSLIGHSMGAHVTTQVIRILSDVFDPSSVGAIESSVEKLPSSRVGRVFCLGRLLLVSPDIPTLAIQSGRANFLRSALRRFEEAYLFSNEGDLALRLASTAANYFSFPARTRFHGYRLGNVTIKPWFDESKRRRRRTEKYGIVNLEKKPDRPPYILSDSLLKYLTLSVINQGANQSLDPTVQKQQRGEYKVAEETVAPNEVDEEAIADLFTYFDCTEYKDRAYYNAESLKQDSYIMILGGQRSPLTLFDYFRLFIAYATFSPKHFPKKGRDVHGGYFWGQFSQVLMYRLAFLGFRSFLDSLLLTTPEALNIAEPLPEDLKQRIAQAQEVNTAIGIPMGTIPKDDLPLSQQQIMMLQTKRQTALDYLSWICEKKQIQSLVAPERYQVDVIGRDREEVRESFLLRTKR</sequence>
<evidence type="ECO:0008006" key="3">
    <source>
        <dbReference type="Google" id="ProtNLM"/>
    </source>
</evidence>
<keyword evidence="1" id="KW-0812">Transmembrane</keyword>
<comment type="caution">
    <text evidence="2">The sequence shown here is derived from an EMBL/GenBank/DDBJ whole genome shotgun (WGS) entry which is preliminary data.</text>
</comment>
<evidence type="ECO:0000313" key="2">
    <source>
        <dbReference type="EMBL" id="HFN00067.1"/>
    </source>
</evidence>
<keyword evidence="1" id="KW-1133">Transmembrane helix</keyword>
<gene>
    <name evidence="2" type="ORF">ENR64_20370</name>
</gene>
<organism evidence="2">
    <name type="scientific">Oscillatoriales cyanobacterium SpSt-418</name>
    <dbReference type="NCBI Taxonomy" id="2282169"/>
    <lineage>
        <taxon>Bacteria</taxon>
        <taxon>Bacillati</taxon>
        <taxon>Cyanobacteriota</taxon>
        <taxon>Cyanophyceae</taxon>
        <taxon>Oscillatoriophycideae</taxon>
        <taxon>Oscillatoriales</taxon>
    </lineage>
</organism>
<feature type="transmembrane region" description="Helical" evidence="1">
    <location>
        <begin position="143"/>
        <end position="165"/>
    </location>
</feature>
<evidence type="ECO:0000256" key="1">
    <source>
        <dbReference type="SAM" id="Phobius"/>
    </source>
</evidence>
<name>A0A7C3KG87_9CYAN</name>
<accession>A0A7C3KG87</accession>
<keyword evidence="1" id="KW-0472">Membrane</keyword>
<protein>
    <recommendedName>
        <fullName evidence="3">Alpha/beta hydrolase</fullName>
    </recommendedName>
</protein>
<reference evidence="2" key="1">
    <citation type="journal article" date="2020" name="mSystems">
        <title>Genome- and Community-Level Interaction Insights into Carbon Utilization and Element Cycling Functions of Hydrothermarchaeota in Hydrothermal Sediment.</title>
        <authorList>
            <person name="Zhou Z."/>
            <person name="Liu Y."/>
            <person name="Xu W."/>
            <person name="Pan J."/>
            <person name="Luo Z.H."/>
            <person name="Li M."/>
        </authorList>
    </citation>
    <scope>NUCLEOTIDE SEQUENCE [LARGE SCALE GENOMIC DNA]</scope>
    <source>
        <strain evidence="2">SpSt-418</strain>
    </source>
</reference>
<dbReference type="AlphaFoldDB" id="A0A7C3KG87"/>
<feature type="transmembrane region" description="Helical" evidence="1">
    <location>
        <begin position="171"/>
        <end position="191"/>
    </location>
</feature>
<proteinExistence type="predicted"/>